<evidence type="ECO:0000259" key="8">
    <source>
        <dbReference type="PROSITE" id="PS51021"/>
    </source>
</evidence>
<dbReference type="GO" id="GO:0051666">
    <property type="term" value="P:actin cortical patch localization"/>
    <property type="evidence" value="ECO:0007669"/>
    <property type="project" value="InterPro"/>
</dbReference>
<evidence type="ECO:0000256" key="1">
    <source>
        <dbReference type="ARBA" id="ARBA00022443"/>
    </source>
</evidence>
<feature type="domain" description="BAR" evidence="8">
    <location>
        <begin position="17"/>
        <end position="269"/>
    </location>
</feature>
<dbReference type="GO" id="GO:0097320">
    <property type="term" value="P:plasma membrane tubulation"/>
    <property type="evidence" value="ECO:0007669"/>
    <property type="project" value="TreeGrafter"/>
</dbReference>
<dbReference type="GO" id="GO:0006897">
    <property type="term" value="P:endocytosis"/>
    <property type="evidence" value="ECO:0007669"/>
    <property type="project" value="InterPro"/>
</dbReference>
<evidence type="ECO:0000256" key="6">
    <source>
        <dbReference type="SAM" id="MobiDB-lite"/>
    </source>
</evidence>
<dbReference type="SMART" id="SM00721">
    <property type="entry name" value="BAR"/>
    <property type="match status" value="1"/>
</dbReference>
<dbReference type="PRINTS" id="PR00452">
    <property type="entry name" value="SH3DOMAIN"/>
</dbReference>
<dbReference type="STRING" id="91928.A0A0D1ZM45"/>
<dbReference type="Pfam" id="PF00018">
    <property type="entry name" value="SH3_1"/>
    <property type="match status" value="1"/>
</dbReference>
<dbReference type="EMBL" id="KN847496">
    <property type="protein sequence ID" value="KIW13907.1"/>
    <property type="molecule type" value="Genomic_DNA"/>
</dbReference>
<evidence type="ECO:0000256" key="2">
    <source>
        <dbReference type="ARBA" id="ARBA00022553"/>
    </source>
</evidence>
<evidence type="ECO:0000313" key="9">
    <source>
        <dbReference type="EMBL" id="KIW13907.1"/>
    </source>
</evidence>
<dbReference type="CDD" id="cd07599">
    <property type="entry name" value="BAR_Rvs167p"/>
    <property type="match status" value="1"/>
</dbReference>
<evidence type="ECO:0008006" key="11">
    <source>
        <dbReference type="Google" id="ProtNLM"/>
    </source>
</evidence>
<proteinExistence type="predicted"/>
<evidence type="ECO:0000256" key="5">
    <source>
        <dbReference type="SAM" id="Coils"/>
    </source>
</evidence>
<dbReference type="Pfam" id="PF03114">
    <property type="entry name" value="BAR"/>
    <property type="match status" value="1"/>
</dbReference>
<protein>
    <recommendedName>
        <fullName evidence="11">BAR domain-containing protein</fullName>
    </recommendedName>
</protein>
<dbReference type="VEuPathDB" id="FungiDB:PV08_06688"/>
<dbReference type="FunFam" id="1.20.1270.60:FF:000048">
    <property type="entry name" value="BAR adaptor protein RVS167"/>
    <property type="match status" value="1"/>
</dbReference>
<dbReference type="GO" id="GO:0043332">
    <property type="term" value="C:mating projection tip"/>
    <property type="evidence" value="ECO:0007669"/>
    <property type="project" value="TreeGrafter"/>
</dbReference>
<keyword evidence="1 4" id="KW-0728">SH3 domain</keyword>
<dbReference type="SUPFAM" id="SSF103657">
    <property type="entry name" value="BAR/IMD domain-like"/>
    <property type="match status" value="1"/>
</dbReference>
<dbReference type="InterPro" id="IPR001452">
    <property type="entry name" value="SH3_domain"/>
</dbReference>
<feature type="coiled-coil region" evidence="5">
    <location>
        <begin position="149"/>
        <end position="176"/>
    </location>
</feature>
<dbReference type="OrthoDB" id="2159336at2759"/>
<dbReference type="SMART" id="SM00326">
    <property type="entry name" value="SH3"/>
    <property type="match status" value="1"/>
</dbReference>
<accession>A0A0D1ZM45</accession>
<gene>
    <name evidence="9" type="ORF">PV08_06688</name>
</gene>
<reference evidence="9 10" key="1">
    <citation type="submission" date="2015-01" db="EMBL/GenBank/DDBJ databases">
        <title>The Genome Sequence of Exophiala spinifera CBS89968.</title>
        <authorList>
            <consortium name="The Broad Institute Genomics Platform"/>
            <person name="Cuomo C."/>
            <person name="de Hoog S."/>
            <person name="Gorbushina A."/>
            <person name="Stielow B."/>
            <person name="Teixiera M."/>
            <person name="Abouelleil A."/>
            <person name="Chapman S.B."/>
            <person name="Priest M."/>
            <person name="Young S.K."/>
            <person name="Wortman J."/>
            <person name="Nusbaum C."/>
            <person name="Birren B."/>
        </authorList>
    </citation>
    <scope>NUCLEOTIDE SEQUENCE [LARGE SCALE GENOMIC DNA]</scope>
    <source>
        <strain evidence="9 10">CBS 89968</strain>
    </source>
</reference>
<dbReference type="Gene3D" id="2.30.30.40">
    <property type="entry name" value="SH3 Domains"/>
    <property type="match status" value="1"/>
</dbReference>
<evidence type="ECO:0000256" key="4">
    <source>
        <dbReference type="PROSITE-ProRule" id="PRU00192"/>
    </source>
</evidence>
<dbReference type="PANTHER" id="PTHR47174">
    <property type="entry name" value="BRIDGING INTEGRATOR 3"/>
    <property type="match status" value="1"/>
</dbReference>
<dbReference type="GO" id="GO:1990528">
    <property type="term" value="C:Rvs161p-Rvs167p complex"/>
    <property type="evidence" value="ECO:0007669"/>
    <property type="project" value="TreeGrafter"/>
</dbReference>
<dbReference type="Proteomes" id="UP000053328">
    <property type="component" value="Unassembled WGS sequence"/>
</dbReference>
<dbReference type="InterPro" id="IPR027267">
    <property type="entry name" value="AH/BAR_dom_sf"/>
</dbReference>
<feature type="domain" description="SH3" evidence="7">
    <location>
        <begin position="365"/>
        <end position="426"/>
    </location>
</feature>
<evidence type="ECO:0000313" key="10">
    <source>
        <dbReference type="Proteomes" id="UP000053328"/>
    </source>
</evidence>
<dbReference type="GeneID" id="27333771"/>
<dbReference type="GO" id="GO:0008289">
    <property type="term" value="F:lipid binding"/>
    <property type="evidence" value="ECO:0007669"/>
    <property type="project" value="TreeGrafter"/>
</dbReference>
<dbReference type="GO" id="GO:0031097">
    <property type="term" value="C:medial cortex"/>
    <property type="evidence" value="ECO:0007669"/>
    <property type="project" value="TreeGrafter"/>
</dbReference>
<name>A0A0D1ZM45_9EURO</name>
<dbReference type="PRINTS" id="PR01887">
    <property type="entry name" value="SPECTRNALPHA"/>
</dbReference>
<evidence type="ECO:0000256" key="3">
    <source>
        <dbReference type="ARBA" id="ARBA00023054"/>
    </source>
</evidence>
<sequence length="442" mass="49997">MSVKGFTKSITRAPQQFKQRFNIGDNTKDAVYIDAERRFAELEKETKKLHDESKKYFEAINGMLNHQIEFSQAIQEIYKPISGRMSDPNSLIPEGNPEGIRACEEYEAIVRELQATLKPELEMIEQRVIAPADQLLEVIKVIRKVAVKRQHKQLDYDRHRATLKKLQDKKDKTLKDEKALFKAENDVEQATQDYEYFNNLLKDELPKLFALEAEFIRPLFQSFYYMQLNVFYTLHEKMQAINIGYFNLNLDIEEAFEMKRGDVQEQAEALSIVHFKATGGLKTQRGVSRYSSSAKAKEAEAGKSSYSSYRKTANPEDGVANPPPPYSPAGSAGSMPSSPALGAAAAAKGKPPPPKPKPSRLSGVPAAETVTALYDYEAQAEGDLSFMTGDVIEIISRTQNENEWWTGRVNGKQGQFPGKWLRLLDNFLTWRLTMNSKETTCS</sequence>
<dbReference type="PANTHER" id="PTHR47174:SF1">
    <property type="entry name" value="REDUCED VIABILITY UPON STARVATION PROTEIN 167"/>
    <property type="match status" value="1"/>
</dbReference>
<feature type="region of interest" description="Disordered" evidence="6">
    <location>
        <begin position="301"/>
        <end position="363"/>
    </location>
</feature>
<dbReference type="InterPro" id="IPR004148">
    <property type="entry name" value="BAR_dom"/>
</dbReference>
<organism evidence="9 10">
    <name type="scientific">Exophiala spinifera</name>
    <dbReference type="NCBI Taxonomy" id="91928"/>
    <lineage>
        <taxon>Eukaryota</taxon>
        <taxon>Fungi</taxon>
        <taxon>Dikarya</taxon>
        <taxon>Ascomycota</taxon>
        <taxon>Pezizomycotina</taxon>
        <taxon>Eurotiomycetes</taxon>
        <taxon>Chaetothyriomycetidae</taxon>
        <taxon>Chaetothyriales</taxon>
        <taxon>Herpotrichiellaceae</taxon>
        <taxon>Exophiala</taxon>
    </lineage>
</organism>
<keyword evidence="3 5" id="KW-0175">Coiled coil</keyword>
<keyword evidence="10" id="KW-1185">Reference proteome</keyword>
<keyword evidence="2" id="KW-0597">Phosphoprotein</keyword>
<dbReference type="PROSITE" id="PS50002">
    <property type="entry name" value="SH3"/>
    <property type="match status" value="1"/>
</dbReference>
<dbReference type="SUPFAM" id="SSF50044">
    <property type="entry name" value="SH3-domain"/>
    <property type="match status" value="1"/>
</dbReference>
<feature type="compositionally biased region" description="Low complexity" evidence="6">
    <location>
        <begin position="328"/>
        <end position="349"/>
    </location>
</feature>
<dbReference type="Gene3D" id="1.20.1270.60">
    <property type="entry name" value="Arfaptin homology (AH) domain/BAR domain"/>
    <property type="match status" value="1"/>
</dbReference>
<dbReference type="PROSITE" id="PS51021">
    <property type="entry name" value="BAR"/>
    <property type="match status" value="1"/>
</dbReference>
<dbReference type="RefSeq" id="XP_016234123.1">
    <property type="nucleotide sequence ID" value="XM_016381021.1"/>
</dbReference>
<dbReference type="FunFam" id="2.30.30.40:FF:000189">
    <property type="entry name" value="BAR adaptor protein RVS167"/>
    <property type="match status" value="1"/>
</dbReference>
<dbReference type="AlphaFoldDB" id="A0A0D1ZM45"/>
<dbReference type="HOGENOM" id="CLU_025518_0_1_1"/>
<evidence type="ECO:0000259" key="7">
    <source>
        <dbReference type="PROSITE" id="PS50002"/>
    </source>
</evidence>
<dbReference type="InterPro" id="IPR036028">
    <property type="entry name" value="SH3-like_dom_sf"/>
</dbReference>
<dbReference type="InterPro" id="IPR046982">
    <property type="entry name" value="BIN3/RVS161-like"/>
</dbReference>
<dbReference type="GO" id="GO:0030479">
    <property type="term" value="C:actin cortical patch"/>
    <property type="evidence" value="ECO:0007669"/>
    <property type="project" value="TreeGrafter"/>
</dbReference>